<evidence type="ECO:0008006" key="10">
    <source>
        <dbReference type="Google" id="ProtNLM"/>
    </source>
</evidence>
<feature type="transmembrane region" description="Helical" evidence="7">
    <location>
        <begin position="93"/>
        <end position="112"/>
    </location>
</feature>
<dbReference type="PANTHER" id="PTHR43141:SF4">
    <property type="entry name" value="CYTOCHROME BD2 SUBUNIT II"/>
    <property type="match status" value="1"/>
</dbReference>
<feature type="transmembrane region" description="Helical" evidence="7">
    <location>
        <begin position="133"/>
        <end position="154"/>
    </location>
</feature>
<keyword evidence="4 7" id="KW-0812">Transmembrane</keyword>
<comment type="caution">
    <text evidence="8">The sequence shown here is derived from an EMBL/GenBank/DDBJ whole genome shotgun (WGS) entry which is preliminary data.</text>
</comment>
<feature type="transmembrane region" description="Helical" evidence="7">
    <location>
        <begin position="60"/>
        <end position="87"/>
    </location>
</feature>
<comment type="similarity">
    <text evidence="2">Belongs to the cytochrome ubiquinol oxidase subunit 2 family.</text>
</comment>
<keyword evidence="5 7" id="KW-1133">Transmembrane helix</keyword>
<keyword evidence="9" id="KW-1185">Reference proteome</keyword>
<feature type="transmembrane region" description="Helical" evidence="7">
    <location>
        <begin position="205"/>
        <end position="225"/>
    </location>
</feature>
<evidence type="ECO:0000256" key="5">
    <source>
        <dbReference type="ARBA" id="ARBA00022989"/>
    </source>
</evidence>
<dbReference type="PANTHER" id="PTHR43141">
    <property type="entry name" value="CYTOCHROME BD2 SUBUNIT II"/>
    <property type="match status" value="1"/>
</dbReference>
<dbReference type="EMBL" id="BAABDO010000049">
    <property type="protein sequence ID" value="GAA4144130.1"/>
    <property type="molecule type" value="Genomic_DNA"/>
</dbReference>
<feature type="transmembrane region" description="Helical" evidence="7">
    <location>
        <begin position="22"/>
        <end position="48"/>
    </location>
</feature>
<accession>A0ABP7Z097</accession>
<keyword evidence="3" id="KW-1003">Cell membrane</keyword>
<evidence type="ECO:0000256" key="2">
    <source>
        <dbReference type="ARBA" id="ARBA00007543"/>
    </source>
</evidence>
<reference evidence="9" key="1">
    <citation type="journal article" date="2019" name="Int. J. Syst. Evol. Microbiol.">
        <title>The Global Catalogue of Microorganisms (GCM) 10K type strain sequencing project: providing services to taxonomists for standard genome sequencing and annotation.</title>
        <authorList>
            <consortium name="The Broad Institute Genomics Platform"/>
            <consortium name="The Broad Institute Genome Sequencing Center for Infectious Disease"/>
            <person name="Wu L."/>
            <person name="Ma J."/>
        </authorList>
    </citation>
    <scope>NUCLEOTIDE SEQUENCE [LARGE SCALE GENOMIC DNA]</scope>
    <source>
        <strain evidence="9">JCM 17316</strain>
    </source>
</reference>
<proteinExistence type="inferred from homology"/>
<dbReference type="Proteomes" id="UP001500266">
    <property type="component" value="Unassembled WGS sequence"/>
</dbReference>
<feature type="transmembrane region" description="Helical" evidence="7">
    <location>
        <begin position="166"/>
        <end position="185"/>
    </location>
</feature>
<evidence type="ECO:0000256" key="1">
    <source>
        <dbReference type="ARBA" id="ARBA00004651"/>
    </source>
</evidence>
<dbReference type="Pfam" id="PF02322">
    <property type="entry name" value="Cyt_bd_oxida_II"/>
    <property type="match status" value="1"/>
</dbReference>
<evidence type="ECO:0000313" key="8">
    <source>
        <dbReference type="EMBL" id="GAA4144130.1"/>
    </source>
</evidence>
<feature type="transmembrane region" description="Helical" evidence="7">
    <location>
        <begin position="237"/>
        <end position="260"/>
    </location>
</feature>
<sequence>MSDGVVPGCGPARGEESKLETVALLVLAVFTAGYLVLEGADIGVGMLLPVLGRDARQRRLVIASFAPLFLANEVWLVAAAGVVAGAFPGLEHALLSGLYPLFVALLVGWIVRDMGLWLRGRVDAARWRAVCDGAVVAGSWVLALVWGAVLGTVLVGGGRVEEGVNAGTVLGLPLALVFAVHGAGFARLRLAGGLVERARRVPGRYWVSALGLVGVMVAAGSRLPWSQVVAGPQALGVTAVLCAVMLPLLLGAQALVWWTFRGRAESPGYL</sequence>
<protein>
    <recommendedName>
        <fullName evidence="10">Cytochrome d ubiquinol oxidase subunit II</fullName>
    </recommendedName>
</protein>
<gene>
    <name evidence="8" type="ORF">GCM10022416_34560</name>
</gene>
<name>A0ABP7Z097_9ACTN</name>
<evidence type="ECO:0000256" key="4">
    <source>
        <dbReference type="ARBA" id="ARBA00022692"/>
    </source>
</evidence>
<keyword evidence="6 7" id="KW-0472">Membrane</keyword>
<evidence type="ECO:0000313" key="9">
    <source>
        <dbReference type="Proteomes" id="UP001500266"/>
    </source>
</evidence>
<evidence type="ECO:0000256" key="7">
    <source>
        <dbReference type="SAM" id="Phobius"/>
    </source>
</evidence>
<evidence type="ECO:0000256" key="6">
    <source>
        <dbReference type="ARBA" id="ARBA00023136"/>
    </source>
</evidence>
<evidence type="ECO:0000256" key="3">
    <source>
        <dbReference type="ARBA" id="ARBA00022475"/>
    </source>
</evidence>
<comment type="subcellular location">
    <subcellularLocation>
        <location evidence="1">Cell membrane</location>
        <topology evidence="1">Multi-pass membrane protein</topology>
    </subcellularLocation>
</comment>
<organism evidence="8 9">
    <name type="scientific">Actinomadura keratinilytica</name>
    <dbReference type="NCBI Taxonomy" id="547461"/>
    <lineage>
        <taxon>Bacteria</taxon>
        <taxon>Bacillati</taxon>
        <taxon>Actinomycetota</taxon>
        <taxon>Actinomycetes</taxon>
        <taxon>Streptosporangiales</taxon>
        <taxon>Thermomonosporaceae</taxon>
        <taxon>Actinomadura</taxon>
    </lineage>
</organism>
<dbReference type="InterPro" id="IPR003317">
    <property type="entry name" value="Cyt-d_oxidase_su2"/>
</dbReference>